<gene>
    <name evidence="2" type="ORF">PO382_26515</name>
</gene>
<evidence type="ECO:0008006" key="4">
    <source>
        <dbReference type="Google" id="ProtNLM"/>
    </source>
</evidence>
<reference evidence="2" key="1">
    <citation type="submission" date="2022-10" db="EMBL/GenBank/DDBJ databases">
        <title>Human gut microbiome strain richness.</title>
        <authorList>
            <person name="Chen-Liaw A."/>
        </authorList>
    </citation>
    <scope>NUCLEOTIDE SEQUENCE</scope>
    <source>
        <strain evidence="2">BSD2780120875st1_E1_BSD2780120875_150330</strain>
    </source>
</reference>
<keyword evidence="1" id="KW-0812">Transmembrane</keyword>
<keyword evidence="1" id="KW-1133">Transmembrane helix</keyword>
<protein>
    <recommendedName>
        <fullName evidence="4">Zinc ribbon domain-containing protein</fullName>
    </recommendedName>
</protein>
<comment type="caution">
    <text evidence="2">The sequence shown here is derived from an EMBL/GenBank/DDBJ whole genome shotgun (WGS) entry which is preliminary data.</text>
</comment>
<organism evidence="2 3">
    <name type="scientific">Bacteroides ovatus</name>
    <dbReference type="NCBI Taxonomy" id="28116"/>
    <lineage>
        <taxon>Bacteria</taxon>
        <taxon>Pseudomonadati</taxon>
        <taxon>Bacteroidota</taxon>
        <taxon>Bacteroidia</taxon>
        <taxon>Bacteroidales</taxon>
        <taxon>Bacteroidaceae</taxon>
        <taxon>Bacteroides</taxon>
    </lineage>
</organism>
<evidence type="ECO:0000313" key="2">
    <source>
        <dbReference type="EMBL" id="MDC2745744.1"/>
    </source>
</evidence>
<accession>A0AAW6HNL2</accession>
<dbReference type="EMBL" id="JAQNZF010000084">
    <property type="protein sequence ID" value="MDC2745744.1"/>
    <property type="molecule type" value="Genomic_DNA"/>
</dbReference>
<sequence length="125" mass="14064">MEKQCKKCGKKLDNDFSDYCLDCLKFSYSKLVKEKQEQKEDSVLNSCNKEEATLIVIANIVLTIGIIASIVLTFIMAYDKYGDIQYTGLAITLSTLLSSVVTWAVLLCIAKISKNIREIRNKLLS</sequence>
<evidence type="ECO:0000256" key="1">
    <source>
        <dbReference type="SAM" id="Phobius"/>
    </source>
</evidence>
<dbReference type="AlphaFoldDB" id="A0AAW6HNL2"/>
<feature type="transmembrane region" description="Helical" evidence="1">
    <location>
        <begin position="84"/>
        <end position="110"/>
    </location>
</feature>
<dbReference type="RefSeq" id="WP_121960406.1">
    <property type="nucleotide sequence ID" value="NZ_JADMTR010000111.1"/>
</dbReference>
<keyword evidence="1" id="KW-0472">Membrane</keyword>
<feature type="transmembrane region" description="Helical" evidence="1">
    <location>
        <begin position="54"/>
        <end position="78"/>
    </location>
</feature>
<name>A0AAW6HNL2_BACOV</name>
<proteinExistence type="predicted"/>
<evidence type="ECO:0000313" key="3">
    <source>
        <dbReference type="Proteomes" id="UP001219389"/>
    </source>
</evidence>
<dbReference type="Proteomes" id="UP001219389">
    <property type="component" value="Unassembled WGS sequence"/>
</dbReference>